<evidence type="ECO:0008006" key="2">
    <source>
        <dbReference type="Google" id="ProtNLM"/>
    </source>
</evidence>
<dbReference type="Gene3D" id="3.40.50.880">
    <property type="match status" value="1"/>
</dbReference>
<comment type="caution">
    <text evidence="1">The sequence shown here is derived from an EMBL/GenBank/DDBJ whole genome shotgun (WGS) entry which is preliminary data.</text>
</comment>
<dbReference type="EMBL" id="BARU01034346">
    <property type="protein sequence ID" value="GAH63001.1"/>
    <property type="molecule type" value="Genomic_DNA"/>
</dbReference>
<sequence>MKREKMKEWIAILDFGSQYTQLIARRIREAKVYSEILPYYISLGKIQSQNLSRYLKETQR</sequence>
<proteinExistence type="predicted"/>
<organism evidence="1">
    <name type="scientific">marine sediment metagenome</name>
    <dbReference type="NCBI Taxonomy" id="412755"/>
    <lineage>
        <taxon>unclassified sequences</taxon>
        <taxon>metagenomes</taxon>
        <taxon>ecological metagenomes</taxon>
    </lineage>
</organism>
<accession>X1GYM7</accession>
<dbReference type="SUPFAM" id="SSF52317">
    <property type="entry name" value="Class I glutamine amidotransferase-like"/>
    <property type="match status" value="1"/>
</dbReference>
<reference evidence="1" key="1">
    <citation type="journal article" date="2014" name="Front. Microbiol.">
        <title>High frequency of phylogenetically diverse reductive dehalogenase-homologous genes in deep subseafloor sedimentary metagenomes.</title>
        <authorList>
            <person name="Kawai M."/>
            <person name="Futagami T."/>
            <person name="Toyoda A."/>
            <person name="Takaki Y."/>
            <person name="Nishi S."/>
            <person name="Hori S."/>
            <person name="Arai W."/>
            <person name="Tsubouchi T."/>
            <person name="Morono Y."/>
            <person name="Uchiyama I."/>
            <person name="Ito T."/>
            <person name="Fujiyama A."/>
            <person name="Inagaki F."/>
            <person name="Takami H."/>
        </authorList>
    </citation>
    <scope>NUCLEOTIDE SEQUENCE</scope>
    <source>
        <strain evidence="1">Expedition CK06-06</strain>
    </source>
</reference>
<name>X1GYM7_9ZZZZ</name>
<dbReference type="AlphaFoldDB" id="X1GYM7"/>
<protein>
    <recommendedName>
        <fullName evidence="2">Glutamine amidotransferase domain-containing protein</fullName>
    </recommendedName>
</protein>
<evidence type="ECO:0000313" key="1">
    <source>
        <dbReference type="EMBL" id="GAH63001.1"/>
    </source>
</evidence>
<gene>
    <name evidence="1" type="ORF">S03H2_53923</name>
</gene>
<dbReference type="InterPro" id="IPR029062">
    <property type="entry name" value="Class_I_gatase-like"/>
</dbReference>